<organism evidence="14 15">
    <name type="scientific">Quillaja saponaria</name>
    <name type="common">Soap bark tree</name>
    <dbReference type="NCBI Taxonomy" id="32244"/>
    <lineage>
        <taxon>Eukaryota</taxon>
        <taxon>Viridiplantae</taxon>
        <taxon>Streptophyta</taxon>
        <taxon>Embryophyta</taxon>
        <taxon>Tracheophyta</taxon>
        <taxon>Spermatophyta</taxon>
        <taxon>Magnoliopsida</taxon>
        <taxon>eudicotyledons</taxon>
        <taxon>Gunneridae</taxon>
        <taxon>Pentapetalae</taxon>
        <taxon>rosids</taxon>
        <taxon>fabids</taxon>
        <taxon>Fabales</taxon>
        <taxon>Quillajaceae</taxon>
        <taxon>Quillaja</taxon>
    </lineage>
</organism>
<evidence type="ECO:0000256" key="4">
    <source>
        <dbReference type="ARBA" id="ARBA00022833"/>
    </source>
</evidence>
<evidence type="ECO:0000256" key="3">
    <source>
        <dbReference type="ARBA" id="ARBA00022771"/>
    </source>
</evidence>
<dbReference type="Proteomes" id="UP001163823">
    <property type="component" value="Chromosome 14"/>
</dbReference>
<protein>
    <submittedName>
        <fullName evidence="14">Zinc-finger homeodomain protein</fullName>
    </submittedName>
</protein>
<gene>
    <name evidence="14" type="ORF">O6P43_033701</name>
</gene>
<dbReference type="NCBIfam" id="TIGR01565">
    <property type="entry name" value="homeo_ZF_HD"/>
    <property type="match status" value="1"/>
</dbReference>
<evidence type="ECO:0000259" key="12">
    <source>
        <dbReference type="PROSITE" id="PS50071"/>
    </source>
</evidence>
<dbReference type="InterPro" id="IPR001356">
    <property type="entry name" value="HD"/>
</dbReference>
<accession>A0AAD7P6Q1</accession>
<evidence type="ECO:0000256" key="11">
    <source>
        <dbReference type="SAM" id="MobiDB-lite"/>
    </source>
</evidence>
<reference evidence="14" key="1">
    <citation type="journal article" date="2023" name="Science">
        <title>Elucidation of the pathway for biosynthesis of saponin adjuvants from the soapbark tree.</title>
        <authorList>
            <person name="Reed J."/>
            <person name="Orme A."/>
            <person name="El-Demerdash A."/>
            <person name="Owen C."/>
            <person name="Martin L.B.B."/>
            <person name="Misra R.C."/>
            <person name="Kikuchi S."/>
            <person name="Rejzek M."/>
            <person name="Martin A.C."/>
            <person name="Harkess A."/>
            <person name="Leebens-Mack J."/>
            <person name="Louveau T."/>
            <person name="Stephenson M.J."/>
            <person name="Osbourn A."/>
        </authorList>
    </citation>
    <scope>NUCLEOTIDE SEQUENCE</scope>
    <source>
        <strain evidence="14">S10</strain>
    </source>
</reference>
<comment type="caution">
    <text evidence="14">The sequence shown here is derived from an EMBL/GenBank/DDBJ whole genome shotgun (WGS) entry which is preliminary data.</text>
</comment>
<dbReference type="InterPro" id="IPR006456">
    <property type="entry name" value="ZF_HD_homeobox_Cys/His_dimer"/>
</dbReference>
<dbReference type="InterPro" id="IPR009057">
    <property type="entry name" value="Homeodomain-like_sf"/>
</dbReference>
<feature type="compositionally biased region" description="Basic and acidic residues" evidence="11">
    <location>
        <begin position="1"/>
        <end position="10"/>
    </location>
</feature>
<dbReference type="PANTHER" id="PTHR31948:SF119">
    <property type="entry name" value="ZINC-FINGER HOMEODOMAIN PROTEIN 6-LIKE"/>
    <property type="match status" value="1"/>
</dbReference>
<dbReference type="GO" id="GO:0003700">
    <property type="term" value="F:DNA-binding transcription factor activity"/>
    <property type="evidence" value="ECO:0007669"/>
    <property type="project" value="TreeGrafter"/>
</dbReference>
<feature type="region of interest" description="Disordered" evidence="11">
    <location>
        <begin position="1"/>
        <end position="112"/>
    </location>
</feature>
<evidence type="ECO:0000313" key="14">
    <source>
        <dbReference type="EMBL" id="KAJ7944278.1"/>
    </source>
</evidence>
<dbReference type="GO" id="GO:0000976">
    <property type="term" value="F:transcription cis-regulatory region binding"/>
    <property type="evidence" value="ECO:0007669"/>
    <property type="project" value="TreeGrafter"/>
</dbReference>
<feature type="compositionally biased region" description="Low complexity" evidence="11">
    <location>
        <begin position="79"/>
        <end position="112"/>
    </location>
</feature>
<dbReference type="PROSITE" id="PS51523">
    <property type="entry name" value="ZF_HD_DIMER"/>
    <property type="match status" value="1"/>
</dbReference>
<keyword evidence="9 10" id="KW-0539">Nucleus</keyword>
<keyword evidence="4" id="KW-0862">Zinc</keyword>
<proteinExistence type="predicted"/>
<dbReference type="GO" id="GO:0008270">
    <property type="term" value="F:zinc ion binding"/>
    <property type="evidence" value="ECO:0007669"/>
    <property type="project" value="UniProtKB-KW"/>
</dbReference>
<evidence type="ECO:0000256" key="7">
    <source>
        <dbReference type="ARBA" id="ARBA00023155"/>
    </source>
</evidence>
<dbReference type="SUPFAM" id="SSF46689">
    <property type="entry name" value="Homeodomain-like"/>
    <property type="match status" value="1"/>
</dbReference>
<dbReference type="InterPro" id="IPR006455">
    <property type="entry name" value="Homeodomain_ZF_HD"/>
</dbReference>
<feature type="compositionally biased region" description="Polar residues" evidence="11">
    <location>
        <begin position="62"/>
        <end position="72"/>
    </location>
</feature>
<dbReference type="EMBL" id="JARAOO010000014">
    <property type="protein sequence ID" value="KAJ7944278.1"/>
    <property type="molecule type" value="Genomic_DNA"/>
</dbReference>
<keyword evidence="7 10" id="KW-0371">Homeobox</keyword>
<feature type="compositionally biased region" description="Polar residues" evidence="11">
    <location>
        <begin position="34"/>
        <end position="49"/>
    </location>
</feature>
<name>A0AAD7P6Q1_QUISA</name>
<evidence type="ECO:0000259" key="13">
    <source>
        <dbReference type="PROSITE" id="PS51523"/>
    </source>
</evidence>
<dbReference type="Gene3D" id="1.10.10.60">
    <property type="entry name" value="Homeodomain-like"/>
    <property type="match status" value="1"/>
</dbReference>
<feature type="domain" description="Homeobox" evidence="12">
    <location>
        <begin position="272"/>
        <end position="336"/>
    </location>
</feature>
<dbReference type="PANTHER" id="PTHR31948">
    <property type="entry name" value="ZINC-FINGER HOMEODOMAIN PROTEIN 2"/>
    <property type="match status" value="1"/>
</dbReference>
<keyword evidence="2" id="KW-0479">Metal-binding</keyword>
<evidence type="ECO:0000256" key="1">
    <source>
        <dbReference type="ARBA" id="ARBA00004123"/>
    </source>
</evidence>
<dbReference type="FunFam" id="1.10.10.60:FF:000257">
    <property type="entry name" value="Zinc-finger homeodomain protein 2"/>
    <property type="match status" value="1"/>
</dbReference>
<keyword evidence="15" id="KW-1185">Reference proteome</keyword>
<keyword evidence="8" id="KW-0804">Transcription</keyword>
<dbReference type="Pfam" id="PF04770">
    <property type="entry name" value="ZF-HD_dimer"/>
    <property type="match status" value="1"/>
</dbReference>
<feature type="DNA-binding region" description="Homeobox" evidence="10">
    <location>
        <begin position="274"/>
        <end position="337"/>
    </location>
</feature>
<evidence type="ECO:0000256" key="8">
    <source>
        <dbReference type="ARBA" id="ARBA00023163"/>
    </source>
</evidence>
<dbReference type="AlphaFoldDB" id="A0AAD7P6Q1"/>
<dbReference type="PROSITE" id="PS50071">
    <property type="entry name" value="HOMEOBOX_2"/>
    <property type="match status" value="1"/>
</dbReference>
<evidence type="ECO:0000256" key="9">
    <source>
        <dbReference type="ARBA" id="ARBA00023242"/>
    </source>
</evidence>
<dbReference type="NCBIfam" id="TIGR01566">
    <property type="entry name" value="ZF_HD_prot_N"/>
    <property type="match status" value="1"/>
</dbReference>
<dbReference type="GO" id="GO:0050793">
    <property type="term" value="P:regulation of developmental process"/>
    <property type="evidence" value="ECO:0007669"/>
    <property type="project" value="TreeGrafter"/>
</dbReference>
<dbReference type="GO" id="GO:0005634">
    <property type="term" value="C:nucleus"/>
    <property type="evidence" value="ECO:0007669"/>
    <property type="project" value="UniProtKB-SubCell"/>
</dbReference>
<feature type="domain" description="ZF-HD dimerization-type" evidence="13">
    <location>
        <begin position="122"/>
        <end position="171"/>
    </location>
</feature>
<keyword evidence="5" id="KW-0805">Transcription regulation</keyword>
<evidence type="ECO:0000256" key="10">
    <source>
        <dbReference type="PROSITE-ProRule" id="PRU00108"/>
    </source>
</evidence>
<keyword evidence="6 10" id="KW-0238">DNA-binding</keyword>
<evidence type="ECO:0000313" key="15">
    <source>
        <dbReference type="Proteomes" id="UP001163823"/>
    </source>
</evidence>
<dbReference type="KEGG" id="qsa:O6P43_033701"/>
<evidence type="ECO:0000256" key="6">
    <source>
        <dbReference type="ARBA" id="ARBA00023125"/>
    </source>
</evidence>
<evidence type="ECO:0000256" key="2">
    <source>
        <dbReference type="ARBA" id="ARBA00022723"/>
    </source>
</evidence>
<sequence>MELRGQEERIGMPNTLGHNQPNGDSSSKLQSSSILGQASDIQPPQNRTVFHNLDHHHLYDPHQSNPPQQSNGPRKDPDPTITAPVATTIVTSIPKANSKSPSPKPRTTATSTTTTIVPTIRYRECMKNHAASMGSHVVDGCGEFMPSGEEINPEALKCAACECHRNFHRKEIEGEPQQQYVSNTHYTYNPNKNNTQREIRIPSSHTQFPPSAPPYLHQKHHKYFTTPSAGLNIPPMMMAFGSGGGLAESSSEDLNMFQSNVGRQTSSVRPPLSKKRFRTKFTQAQKDKMMEFADKLEWKIQKQDEKEVQEFCSQLGVKRKVFKVWMHNNKQAMKKKHM</sequence>
<keyword evidence="3 14" id="KW-0863">Zinc-finger</keyword>
<evidence type="ECO:0000256" key="5">
    <source>
        <dbReference type="ARBA" id="ARBA00023015"/>
    </source>
</evidence>
<comment type="subcellular location">
    <subcellularLocation>
        <location evidence="1 10">Nucleus</location>
    </subcellularLocation>
</comment>